<accession>A0A7E4UPK9</accession>
<proteinExistence type="predicted"/>
<evidence type="ECO:0000313" key="4">
    <source>
        <dbReference type="WBParaSite" id="Pan_g11261.t1"/>
    </source>
</evidence>
<keyword evidence="1" id="KW-0732">Signal</keyword>
<feature type="chain" id="PRO_5028963134" evidence="1">
    <location>
        <begin position="24"/>
        <end position="108"/>
    </location>
</feature>
<dbReference type="WBParaSite" id="Pan_g11261.t1">
    <property type="protein sequence ID" value="Pan_g11261.t1"/>
    <property type="gene ID" value="Pan_g11261"/>
</dbReference>
<feature type="signal peptide" evidence="1">
    <location>
        <begin position="1"/>
        <end position="23"/>
    </location>
</feature>
<dbReference type="Gene3D" id="2.10.60.10">
    <property type="entry name" value="CD59"/>
    <property type="match status" value="1"/>
</dbReference>
<feature type="domain" description="Snake toxin/toxin-like" evidence="2">
    <location>
        <begin position="24"/>
        <end position="103"/>
    </location>
</feature>
<dbReference type="Pfam" id="PF00087">
    <property type="entry name" value="Toxin_TOLIP"/>
    <property type="match status" value="1"/>
</dbReference>
<sequence length="108" mass="11806">MRDSTTCVLFLLSMALLAVSVHSLKCYTGFKLISGQTFGGDTKECEDNSDYCYNMTASAGILLSAMKAGCSTYRCFLSRDTCRSMDFQGVPVSFCCCSTDLCNSNDNY</sequence>
<dbReference type="AlphaFoldDB" id="A0A7E4UPK9"/>
<dbReference type="PANTHER" id="PTHR21749">
    <property type="entry name" value="PRION-LIKE- Q/N-RICH -DOMAIN-BEARING PROTEIN PROTEIN 24"/>
    <property type="match status" value="1"/>
</dbReference>
<evidence type="ECO:0000313" key="3">
    <source>
        <dbReference type="Proteomes" id="UP000492821"/>
    </source>
</evidence>
<protein>
    <submittedName>
        <fullName evidence="4">Activin_recp domain-containing protein</fullName>
    </submittedName>
</protein>
<dbReference type="InterPro" id="IPR045860">
    <property type="entry name" value="Snake_toxin-like_sf"/>
</dbReference>
<dbReference type="SUPFAM" id="SSF57302">
    <property type="entry name" value="Snake toxin-like"/>
    <property type="match status" value="1"/>
</dbReference>
<keyword evidence="3" id="KW-1185">Reference proteome</keyword>
<reference evidence="4" key="2">
    <citation type="submission" date="2020-10" db="UniProtKB">
        <authorList>
            <consortium name="WormBaseParasite"/>
        </authorList>
    </citation>
    <scope>IDENTIFICATION</scope>
</reference>
<evidence type="ECO:0000256" key="1">
    <source>
        <dbReference type="SAM" id="SignalP"/>
    </source>
</evidence>
<dbReference type="InterPro" id="IPR035076">
    <property type="entry name" value="Toxin/TOLIP"/>
</dbReference>
<reference evidence="3" key="1">
    <citation type="journal article" date="2013" name="Genetics">
        <title>The draft genome and transcriptome of Panagrellus redivivus are shaped by the harsh demands of a free-living lifestyle.</title>
        <authorList>
            <person name="Srinivasan J."/>
            <person name="Dillman A.R."/>
            <person name="Macchietto M.G."/>
            <person name="Heikkinen L."/>
            <person name="Lakso M."/>
            <person name="Fracchia K.M."/>
            <person name="Antoshechkin I."/>
            <person name="Mortazavi A."/>
            <person name="Wong G."/>
            <person name="Sternberg P.W."/>
        </authorList>
    </citation>
    <scope>NUCLEOTIDE SEQUENCE [LARGE SCALE GENOMIC DNA]</scope>
    <source>
        <strain evidence="3">MT8872</strain>
    </source>
</reference>
<organism evidence="3 4">
    <name type="scientific">Panagrellus redivivus</name>
    <name type="common">Microworm</name>
    <dbReference type="NCBI Taxonomy" id="6233"/>
    <lineage>
        <taxon>Eukaryota</taxon>
        <taxon>Metazoa</taxon>
        <taxon>Ecdysozoa</taxon>
        <taxon>Nematoda</taxon>
        <taxon>Chromadorea</taxon>
        <taxon>Rhabditida</taxon>
        <taxon>Tylenchina</taxon>
        <taxon>Panagrolaimomorpha</taxon>
        <taxon>Panagrolaimoidea</taxon>
        <taxon>Panagrolaimidae</taxon>
        <taxon>Panagrellus</taxon>
    </lineage>
</organism>
<dbReference type="Proteomes" id="UP000492821">
    <property type="component" value="Unassembled WGS sequence"/>
</dbReference>
<evidence type="ECO:0000259" key="2">
    <source>
        <dbReference type="Pfam" id="PF00087"/>
    </source>
</evidence>
<name>A0A7E4UPK9_PANRE</name>